<feature type="domain" description="MULE transposase" evidence="1">
    <location>
        <begin position="224"/>
        <end position="316"/>
    </location>
</feature>
<dbReference type="Pfam" id="PF10551">
    <property type="entry name" value="MULE"/>
    <property type="match status" value="1"/>
</dbReference>
<evidence type="ECO:0000313" key="3">
    <source>
        <dbReference type="Proteomes" id="UP000235145"/>
    </source>
</evidence>
<dbReference type="AlphaFoldDB" id="A0A9R1W9I1"/>
<sequence length="619" mass="72402">MDNEKTSNFLMENEIVNQIVHNQSIGMENEMQNEEFITHQQSAYQIDWSDNIDDENYVSDYVHHEENEVAEQFVVVSDYTSPGGTNYYTPKTNEDVKPKVNDIYDTYDAAVEMYKNYAFQAGFDITLGLNKKKTDGTFTSRLMCGLQGGCSVCGGLAIDYKNCARNLNCFIGGSDAQLILNIMEERVKYAPNFSFEFRVEEKRLFSMFWAYGTSKYNYKEFEDVVSFDVNYQTNRYNMVFVPFTGIDNHKRCVTFGARLLTREDTDSYKWLLKCFLKAFGSPPKIIMSDQDPTIKKAVDELLPLSSHRLCMWHITTKLPKKLTGEIAKNSDFKKRFNSLIWNAKINELEFEAGWDSMITEFHLEDNTWLRKMFGLRRLWIPAFFKNVPLFGLMRTTSLSESQNWSFQNTTLYGSYIVNFLMTFDLVMERQRHTQNSSDFTTTTTFPKNITYLPYEPHATKVYTRRIFYQVQEEIFESEKSCFIIKVVTNSSDGVDMFDVLERKKSVSTRTKEVVPDQPEEEEYHFDSLVKDKYFKLHEYLEVINKLKMKYCLSSSSDNLVNRNHFEQIIGVTLPKEREIENPSIINNKGSGTREKRLKSKKEMLTNKFHKPKRMCNSCK</sequence>
<reference evidence="2 3" key="1">
    <citation type="journal article" date="2017" name="Nat. Commun.">
        <title>Genome assembly with in vitro proximity ligation data and whole-genome triplication in lettuce.</title>
        <authorList>
            <person name="Reyes-Chin-Wo S."/>
            <person name="Wang Z."/>
            <person name="Yang X."/>
            <person name="Kozik A."/>
            <person name="Arikit S."/>
            <person name="Song C."/>
            <person name="Xia L."/>
            <person name="Froenicke L."/>
            <person name="Lavelle D.O."/>
            <person name="Truco M.J."/>
            <person name="Xia R."/>
            <person name="Zhu S."/>
            <person name="Xu C."/>
            <person name="Xu H."/>
            <person name="Xu X."/>
            <person name="Cox K."/>
            <person name="Korf I."/>
            <person name="Meyers B.C."/>
            <person name="Michelmore R.W."/>
        </authorList>
    </citation>
    <scope>NUCLEOTIDE SEQUENCE [LARGE SCALE GENOMIC DNA]</scope>
    <source>
        <strain evidence="3">cv. Salinas</strain>
        <tissue evidence="2">Seedlings</tissue>
    </source>
</reference>
<keyword evidence="3" id="KW-1185">Reference proteome</keyword>
<dbReference type="PANTHER" id="PTHR47718:SF12">
    <property type="entry name" value="PROTEIN FAR1-RELATED SEQUENCE"/>
    <property type="match status" value="1"/>
</dbReference>
<dbReference type="PANTHER" id="PTHR47718">
    <property type="entry name" value="OS01G0519700 PROTEIN"/>
    <property type="match status" value="1"/>
</dbReference>
<organism evidence="2 3">
    <name type="scientific">Lactuca sativa</name>
    <name type="common">Garden lettuce</name>
    <dbReference type="NCBI Taxonomy" id="4236"/>
    <lineage>
        <taxon>Eukaryota</taxon>
        <taxon>Viridiplantae</taxon>
        <taxon>Streptophyta</taxon>
        <taxon>Embryophyta</taxon>
        <taxon>Tracheophyta</taxon>
        <taxon>Spermatophyta</taxon>
        <taxon>Magnoliopsida</taxon>
        <taxon>eudicotyledons</taxon>
        <taxon>Gunneridae</taxon>
        <taxon>Pentapetalae</taxon>
        <taxon>asterids</taxon>
        <taxon>campanulids</taxon>
        <taxon>Asterales</taxon>
        <taxon>Asteraceae</taxon>
        <taxon>Cichorioideae</taxon>
        <taxon>Cichorieae</taxon>
        <taxon>Lactucinae</taxon>
        <taxon>Lactuca</taxon>
    </lineage>
</organism>
<comment type="caution">
    <text evidence="2">The sequence shown here is derived from an EMBL/GenBank/DDBJ whole genome shotgun (WGS) entry which is preliminary data.</text>
</comment>
<protein>
    <recommendedName>
        <fullName evidence="1">MULE transposase domain-containing protein</fullName>
    </recommendedName>
</protein>
<evidence type="ECO:0000259" key="1">
    <source>
        <dbReference type="Pfam" id="PF10551"/>
    </source>
</evidence>
<evidence type="ECO:0000313" key="2">
    <source>
        <dbReference type="EMBL" id="KAJ0219808.1"/>
    </source>
</evidence>
<dbReference type="Proteomes" id="UP000235145">
    <property type="component" value="Unassembled WGS sequence"/>
</dbReference>
<dbReference type="EMBL" id="NBSK02000002">
    <property type="protein sequence ID" value="KAJ0219808.1"/>
    <property type="molecule type" value="Genomic_DNA"/>
</dbReference>
<name>A0A9R1W9I1_LACSA</name>
<accession>A0A9R1W9I1</accession>
<gene>
    <name evidence="2" type="ORF">LSAT_V11C200072550</name>
</gene>
<proteinExistence type="predicted"/>
<dbReference type="InterPro" id="IPR018289">
    <property type="entry name" value="MULE_transposase_dom"/>
</dbReference>